<evidence type="ECO:0000313" key="2">
    <source>
        <dbReference type="Proteomes" id="UP000759103"/>
    </source>
</evidence>
<proteinExistence type="predicted"/>
<reference evidence="1 2" key="1">
    <citation type="submission" date="2021-07" db="EMBL/GenBank/DDBJ databases">
        <title>Sphingomonas sp.</title>
        <authorList>
            <person name="Feng G."/>
            <person name="Li J."/>
            <person name="Pan M."/>
        </authorList>
    </citation>
    <scope>NUCLEOTIDE SEQUENCE [LARGE SCALE GENOMIC DNA]</scope>
    <source>
        <strain evidence="1 2">RRHST34</strain>
    </source>
</reference>
<evidence type="ECO:0000313" key="1">
    <source>
        <dbReference type="EMBL" id="MBW6531797.1"/>
    </source>
</evidence>
<dbReference type="InterPro" id="IPR021880">
    <property type="entry name" value="DUF3489"/>
</dbReference>
<dbReference type="EMBL" id="JAHXZN010000004">
    <property type="protein sequence ID" value="MBW6531797.1"/>
    <property type="molecule type" value="Genomic_DNA"/>
</dbReference>
<dbReference type="Pfam" id="PF11994">
    <property type="entry name" value="DUF3489"/>
    <property type="match status" value="1"/>
</dbReference>
<dbReference type="Proteomes" id="UP000759103">
    <property type="component" value="Unassembled WGS sequence"/>
</dbReference>
<name>A0ABS7BQA7_9SPHN</name>
<protein>
    <submittedName>
        <fullName evidence="1">DUF3489 domain-containing protein</fullName>
    </submittedName>
</protein>
<accession>A0ABS7BQA7</accession>
<dbReference type="RefSeq" id="WP_219749161.1">
    <property type="nucleotide sequence ID" value="NZ_JAHXZN010000004.1"/>
</dbReference>
<gene>
    <name evidence="1" type="ORF">KZ820_13720</name>
</gene>
<keyword evidence="2" id="KW-1185">Reference proteome</keyword>
<sequence length="167" mass="17791">MPKLTDTHTLLLAHAAQRDSGSLFPLPYALAGTARTIKAIASLLHQGLVAEKETRVAAEIARQDDDRRIGVFITPAGLAAINASDDEGAAVSDAASDTDTATPRTKVSTVVALLQRDEGATLPDLIAATGWLPHTTRAALTGLRKKGHAIERTHRDELTCYHIVRGR</sequence>
<organism evidence="1 2">
    <name type="scientific">Sphingomonas citri</name>
    <dbReference type="NCBI Taxonomy" id="2862499"/>
    <lineage>
        <taxon>Bacteria</taxon>
        <taxon>Pseudomonadati</taxon>
        <taxon>Pseudomonadota</taxon>
        <taxon>Alphaproteobacteria</taxon>
        <taxon>Sphingomonadales</taxon>
        <taxon>Sphingomonadaceae</taxon>
        <taxon>Sphingomonas</taxon>
    </lineage>
</organism>
<comment type="caution">
    <text evidence="1">The sequence shown here is derived from an EMBL/GenBank/DDBJ whole genome shotgun (WGS) entry which is preliminary data.</text>
</comment>